<keyword evidence="4" id="KW-0547">Nucleotide-binding</keyword>
<evidence type="ECO:0000256" key="12">
    <source>
        <dbReference type="SAM" id="MobiDB-lite"/>
    </source>
</evidence>
<evidence type="ECO:0000256" key="10">
    <source>
        <dbReference type="ARBA" id="ARBA00023242"/>
    </source>
</evidence>
<dbReference type="Pfam" id="PF00271">
    <property type="entry name" value="Helicase_C"/>
    <property type="match status" value="1"/>
</dbReference>
<dbReference type="InterPro" id="IPR014905">
    <property type="entry name" value="HIRAN"/>
</dbReference>
<evidence type="ECO:0000256" key="4">
    <source>
        <dbReference type="ARBA" id="ARBA00022741"/>
    </source>
</evidence>
<dbReference type="Gene3D" id="3.30.40.10">
    <property type="entry name" value="Zinc/RING finger domain, C3HC4 (zinc finger)"/>
    <property type="match status" value="1"/>
</dbReference>
<evidence type="ECO:0000256" key="11">
    <source>
        <dbReference type="PROSITE-ProRule" id="PRU00175"/>
    </source>
</evidence>
<evidence type="ECO:0000313" key="17">
    <source>
        <dbReference type="Proteomes" id="UP001166286"/>
    </source>
</evidence>
<evidence type="ECO:0000259" key="13">
    <source>
        <dbReference type="PROSITE" id="PS50089"/>
    </source>
</evidence>
<dbReference type="Proteomes" id="UP001166286">
    <property type="component" value="Unassembled WGS sequence"/>
</dbReference>
<comment type="subcellular location">
    <subcellularLocation>
        <location evidence="1">Nucleus</location>
    </subcellularLocation>
</comment>
<comment type="caution">
    <text evidence="16">The sequence shown here is derived from an EMBL/GenBank/DDBJ whole genome shotgun (WGS) entry which is preliminary data.</text>
</comment>
<evidence type="ECO:0000256" key="8">
    <source>
        <dbReference type="ARBA" id="ARBA00022833"/>
    </source>
</evidence>
<dbReference type="SMART" id="SM00184">
    <property type="entry name" value="RING"/>
    <property type="match status" value="1"/>
</dbReference>
<dbReference type="InterPro" id="IPR001650">
    <property type="entry name" value="Helicase_C-like"/>
</dbReference>
<keyword evidence="9" id="KW-0067">ATP-binding</keyword>
<dbReference type="EMBL" id="JAFEKC020000018">
    <property type="protein sequence ID" value="KAK0509571.1"/>
    <property type="molecule type" value="Genomic_DNA"/>
</dbReference>
<dbReference type="Gene3D" id="3.30.70.2330">
    <property type="match status" value="1"/>
</dbReference>
<evidence type="ECO:0000256" key="6">
    <source>
        <dbReference type="ARBA" id="ARBA00022801"/>
    </source>
</evidence>
<dbReference type="Pfam" id="PF00176">
    <property type="entry name" value="SNF2-rel_dom"/>
    <property type="match status" value="1"/>
</dbReference>
<dbReference type="Gene3D" id="3.40.50.300">
    <property type="entry name" value="P-loop containing nucleotide triphosphate hydrolases"/>
    <property type="match status" value="1"/>
</dbReference>
<dbReference type="InterPro" id="IPR013083">
    <property type="entry name" value="Znf_RING/FYVE/PHD"/>
</dbReference>
<dbReference type="GO" id="GO:0003676">
    <property type="term" value="F:nucleic acid binding"/>
    <property type="evidence" value="ECO:0007669"/>
    <property type="project" value="InterPro"/>
</dbReference>
<feature type="region of interest" description="Disordered" evidence="12">
    <location>
        <begin position="1"/>
        <end position="53"/>
    </location>
</feature>
<keyword evidence="3" id="KW-0479">Metal-binding</keyword>
<dbReference type="CDD" id="cd18008">
    <property type="entry name" value="DEXDc_SHPRH-like"/>
    <property type="match status" value="1"/>
</dbReference>
<protein>
    <submittedName>
        <fullName evidence="16">Uncharacterized protein</fullName>
    </submittedName>
</protein>
<feature type="region of interest" description="Disordered" evidence="12">
    <location>
        <begin position="216"/>
        <end position="247"/>
    </location>
</feature>
<evidence type="ECO:0000256" key="7">
    <source>
        <dbReference type="ARBA" id="ARBA00022806"/>
    </source>
</evidence>
<feature type="domain" description="Helicase C-terminal" evidence="15">
    <location>
        <begin position="751"/>
        <end position="903"/>
    </location>
</feature>
<evidence type="ECO:0000313" key="16">
    <source>
        <dbReference type="EMBL" id="KAK0509571.1"/>
    </source>
</evidence>
<evidence type="ECO:0000256" key="3">
    <source>
        <dbReference type="ARBA" id="ARBA00022723"/>
    </source>
</evidence>
<dbReference type="GO" id="GO:0005634">
    <property type="term" value="C:nucleus"/>
    <property type="evidence" value="ECO:0007669"/>
    <property type="project" value="UniProtKB-SubCell"/>
</dbReference>
<feature type="domain" description="Helicase ATP-binding" evidence="14">
    <location>
        <begin position="347"/>
        <end position="525"/>
    </location>
</feature>
<keyword evidence="8" id="KW-0862">Zinc</keyword>
<dbReference type="InterPro" id="IPR027417">
    <property type="entry name" value="P-loop_NTPase"/>
</dbReference>
<sequence length="923" mass="102250">MAAATHGKRRYETIDLTGDDDSTYGSLRSRPSPGESITQSQRDSWLEQGNEEDADDIVISSQDGDGTAMASYQLYGVLHTKIVGVQYYTGYATIGEYVVVRREPSNPYDSNALRVENVQRDQIGHIPRAMASKLAKYMDSGALLVEGCLTGSVGTYDCPIALKLFGTSDPVERANLRNQMKADGLPLEVIDQREKEAKKRKAEELKKIAAAKKDKAKAGKAGGAQKGAHFSQTDMAGTLSQGGGNSGQSLEELMGTSQRFNPRELGEVTEKFGAGEDALAQMPMAECPSKLQTRLLPYQRQALAWLLEKESPELPPVGSDDAVQLWKRSKHNPRVFTNIATNFSLKDKAPTLASGGILSDDMGMGKTLEMISLMVADSKVFSTSRTTLIIAPVGVMSNWSEQIAQHIKPEHALRVLVYHGSGKKPMSAEDFGEYDVVITSYGTLAGEYYLRGKKDPPTVPRPQGLYSIKWRRVILDEGHIIRNPRTKSSLAATNLMAQSRWVLTGTPIINNLKDLYSLVRFIGLTGGLEHLEIFNSILIRPLNQGDVNASLLLQALMATICLRRKKEMKFVDLKLPELSEYVHRIDFLPHEKEKYEALQAEAKGLLNTVKRKGKAQDTYRHLLEMLPRLRQVCNHWKLCGDRVTSVLSELESQKVVDLTPENRKALQDMLQVSIESHEDCPICLDNLHNPVITACAHVFGYECIERVIDTQHRCPMCRAEPLDLDTLVRPAVELGESVDQPDIDPDTTSSKVEALLEILKASHKKPGTKTVIFSQWTSFLNIIQTQLSAHNYTFARIDGTMRASARDAALTSLNTNPSCTILLASLAVCSVGLNLVAANQVILADSWWAPAIEDQAVDRVHRLGQTKPTTVWRLVMDGSIEDTVLEVQKEKRKLMMTAFKEKTGKRAREGATARMADIARLLR</sequence>
<dbReference type="SMART" id="SM00487">
    <property type="entry name" value="DEXDc"/>
    <property type="match status" value="1"/>
</dbReference>
<evidence type="ECO:0000256" key="2">
    <source>
        <dbReference type="ARBA" id="ARBA00007025"/>
    </source>
</evidence>
<evidence type="ECO:0000256" key="5">
    <source>
        <dbReference type="ARBA" id="ARBA00022771"/>
    </source>
</evidence>
<dbReference type="InterPro" id="IPR049730">
    <property type="entry name" value="SNF2/RAD54-like_C"/>
</dbReference>
<keyword evidence="10" id="KW-0539">Nucleus</keyword>
<feature type="domain" description="RING-type" evidence="13">
    <location>
        <begin position="680"/>
        <end position="718"/>
    </location>
</feature>
<dbReference type="PROSITE" id="PS51192">
    <property type="entry name" value="HELICASE_ATP_BIND_1"/>
    <property type="match status" value="1"/>
</dbReference>
<reference evidence="16" key="1">
    <citation type="submission" date="2023-03" db="EMBL/GenBank/DDBJ databases">
        <title>Complete genome of Cladonia borealis.</title>
        <authorList>
            <person name="Park H."/>
        </authorList>
    </citation>
    <scope>NUCLEOTIDE SEQUENCE</scope>
    <source>
        <strain evidence="16">ANT050790</strain>
    </source>
</reference>
<gene>
    <name evidence="16" type="ORF">JMJ35_007965</name>
</gene>
<name>A0AA39QXD0_9LECA</name>
<keyword evidence="17" id="KW-1185">Reference proteome</keyword>
<dbReference type="PANTHER" id="PTHR45626:SF11">
    <property type="entry name" value="FAMILY HELICASE, PUTATIVE (AFU_ORTHOLOGUE AFUA_5G06590)-RELATED"/>
    <property type="match status" value="1"/>
</dbReference>
<dbReference type="InterPro" id="IPR050628">
    <property type="entry name" value="SNF2_RAD54_helicase_TF"/>
</dbReference>
<keyword evidence="7" id="KW-0347">Helicase</keyword>
<keyword evidence="5 11" id="KW-0863">Zinc-finger</keyword>
<comment type="similarity">
    <text evidence="2">Belongs to the SNF2/RAD54 helicase family.</text>
</comment>
<evidence type="ECO:0000259" key="14">
    <source>
        <dbReference type="PROSITE" id="PS51192"/>
    </source>
</evidence>
<dbReference type="GO" id="GO:0008270">
    <property type="term" value="F:zinc ion binding"/>
    <property type="evidence" value="ECO:0007669"/>
    <property type="project" value="UniProtKB-KW"/>
</dbReference>
<proteinExistence type="inferred from homology"/>
<dbReference type="AlphaFoldDB" id="A0AA39QXD0"/>
<dbReference type="SMART" id="SM00910">
    <property type="entry name" value="HIRAN"/>
    <property type="match status" value="1"/>
</dbReference>
<dbReference type="Gene3D" id="3.40.50.10810">
    <property type="entry name" value="Tandem AAA-ATPase domain"/>
    <property type="match status" value="1"/>
</dbReference>
<dbReference type="GO" id="GO:0004386">
    <property type="term" value="F:helicase activity"/>
    <property type="evidence" value="ECO:0007669"/>
    <property type="project" value="UniProtKB-KW"/>
</dbReference>
<dbReference type="GO" id="GO:0016818">
    <property type="term" value="F:hydrolase activity, acting on acid anhydrides, in phosphorus-containing anhydrides"/>
    <property type="evidence" value="ECO:0007669"/>
    <property type="project" value="InterPro"/>
</dbReference>
<dbReference type="GO" id="GO:0006281">
    <property type="term" value="P:DNA repair"/>
    <property type="evidence" value="ECO:0007669"/>
    <property type="project" value="TreeGrafter"/>
</dbReference>
<dbReference type="PROSITE" id="PS51194">
    <property type="entry name" value="HELICASE_CTER"/>
    <property type="match status" value="1"/>
</dbReference>
<dbReference type="InterPro" id="IPR014001">
    <property type="entry name" value="Helicase_ATP-bd"/>
</dbReference>
<accession>A0AA39QXD0</accession>
<evidence type="ECO:0000256" key="9">
    <source>
        <dbReference type="ARBA" id="ARBA00022840"/>
    </source>
</evidence>
<dbReference type="SMART" id="SM00490">
    <property type="entry name" value="HELICc"/>
    <property type="match status" value="1"/>
</dbReference>
<dbReference type="CDD" id="cd18793">
    <property type="entry name" value="SF2_C_SNF"/>
    <property type="match status" value="1"/>
</dbReference>
<organism evidence="16 17">
    <name type="scientific">Cladonia borealis</name>
    <dbReference type="NCBI Taxonomy" id="184061"/>
    <lineage>
        <taxon>Eukaryota</taxon>
        <taxon>Fungi</taxon>
        <taxon>Dikarya</taxon>
        <taxon>Ascomycota</taxon>
        <taxon>Pezizomycotina</taxon>
        <taxon>Lecanoromycetes</taxon>
        <taxon>OSLEUM clade</taxon>
        <taxon>Lecanoromycetidae</taxon>
        <taxon>Lecanorales</taxon>
        <taxon>Lecanorineae</taxon>
        <taxon>Cladoniaceae</taxon>
        <taxon>Cladonia</taxon>
    </lineage>
</organism>
<dbReference type="PROSITE" id="PS50089">
    <property type="entry name" value="ZF_RING_2"/>
    <property type="match status" value="1"/>
</dbReference>
<dbReference type="SUPFAM" id="SSF57850">
    <property type="entry name" value="RING/U-box"/>
    <property type="match status" value="1"/>
</dbReference>
<dbReference type="PANTHER" id="PTHR45626">
    <property type="entry name" value="TRANSCRIPTION TERMINATION FACTOR 2-RELATED"/>
    <property type="match status" value="1"/>
</dbReference>
<dbReference type="InterPro" id="IPR038718">
    <property type="entry name" value="SNF2-like_sf"/>
</dbReference>
<dbReference type="InterPro" id="IPR001841">
    <property type="entry name" value="Znf_RING"/>
</dbReference>
<dbReference type="Pfam" id="PF13923">
    <property type="entry name" value="zf-C3HC4_2"/>
    <property type="match status" value="1"/>
</dbReference>
<evidence type="ECO:0000259" key="15">
    <source>
        <dbReference type="PROSITE" id="PS51194"/>
    </source>
</evidence>
<dbReference type="GO" id="GO:0005524">
    <property type="term" value="F:ATP binding"/>
    <property type="evidence" value="ECO:0007669"/>
    <property type="project" value="UniProtKB-KW"/>
</dbReference>
<keyword evidence="6" id="KW-0378">Hydrolase</keyword>
<dbReference type="Pfam" id="PF08797">
    <property type="entry name" value="HIRAN"/>
    <property type="match status" value="1"/>
</dbReference>
<dbReference type="GO" id="GO:0008094">
    <property type="term" value="F:ATP-dependent activity, acting on DNA"/>
    <property type="evidence" value="ECO:0007669"/>
    <property type="project" value="TreeGrafter"/>
</dbReference>
<dbReference type="InterPro" id="IPR000330">
    <property type="entry name" value="SNF2_N"/>
</dbReference>
<evidence type="ECO:0000256" key="1">
    <source>
        <dbReference type="ARBA" id="ARBA00004123"/>
    </source>
</evidence>
<dbReference type="SUPFAM" id="SSF52540">
    <property type="entry name" value="P-loop containing nucleoside triphosphate hydrolases"/>
    <property type="match status" value="2"/>
</dbReference>